<dbReference type="PROSITE" id="PS51318">
    <property type="entry name" value="TAT"/>
    <property type="match status" value="1"/>
</dbReference>
<dbReference type="PANTHER" id="PTHR43649">
    <property type="entry name" value="ARABINOSE-BINDING PROTEIN-RELATED"/>
    <property type="match status" value="1"/>
</dbReference>
<dbReference type="InterPro" id="IPR006059">
    <property type="entry name" value="SBP"/>
</dbReference>
<reference evidence="5" key="1">
    <citation type="journal article" date="2019" name="Int. J. Syst. Evol. Microbiol.">
        <title>The Global Catalogue of Microorganisms (GCM) 10K type strain sequencing project: providing services to taxonomists for standard genome sequencing and annotation.</title>
        <authorList>
            <consortium name="The Broad Institute Genomics Platform"/>
            <consortium name="The Broad Institute Genome Sequencing Center for Infectious Disease"/>
            <person name="Wu L."/>
            <person name="Ma J."/>
        </authorList>
    </citation>
    <scope>NUCLEOTIDE SEQUENCE [LARGE SCALE GENOMIC DNA]</scope>
    <source>
        <strain evidence="5">JCM 14736</strain>
    </source>
</reference>
<dbReference type="Proteomes" id="UP001500851">
    <property type="component" value="Unassembled WGS sequence"/>
</dbReference>
<keyword evidence="5" id="KW-1185">Reference proteome</keyword>
<evidence type="ECO:0000313" key="5">
    <source>
        <dbReference type="Proteomes" id="UP001500851"/>
    </source>
</evidence>
<name>A0ABP4Y0Y9_9MICO</name>
<evidence type="ECO:0000313" key="4">
    <source>
        <dbReference type="EMBL" id="GAA1795513.1"/>
    </source>
</evidence>
<comment type="caution">
    <text evidence="4">The sequence shown here is derived from an EMBL/GenBank/DDBJ whole genome shotgun (WGS) entry which is preliminary data.</text>
</comment>
<dbReference type="SUPFAM" id="SSF53850">
    <property type="entry name" value="Periplasmic binding protein-like II"/>
    <property type="match status" value="1"/>
</dbReference>
<comment type="similarity">
    <text evidence="1">Belongs to the bacterial solute-binding protein 1 family.</text>
</comment>
<dbReference type="RefSeq" id="WP_344032811.1">
    <property type="nucleotide sequence ID" value="NZ_BAAAOB010000003.1"/>
</dbReference>
<dbReference type="PROSITE" id="PS51257">
    <property type="entry name" value="PROKAR_LIPOPROTEIN"/>
    <property type="match status" value="1"/>
</dbReference>
<sequence>MIRPPRRTRRARLRRIGTLGIAAALGLGALGLSGCAPADTGSSAARSGAEADAEALPRLDGQRITLLTGWSTREREAFAPVIARFEQRTGARVKLTDADERITAKVYHAVDASNLPDVALIRQPGLLRELVANRALIPLDTETRDRVARHTARSWRALATVDGTEYGVWFAGSTSSQFWSPDAGAGGAAPATGDWSAFLRALRDRPASDGPAISVGAKSGWPVGDWFENLYLGDAGAEQYERLSRHEIPWTDPSVARALDQLAELRRTRGALQPGTADESFGDSLDAVFGSPRLAERVLSGGSAVPESATAVPFPSPGAEPGASVIGGTVAVQLKSSDGGAVLLRYLAGTEAAEVWIAGGGISPHGDADLSGAPNEAARATNELVRPGPGGTGRDARRFDLSDLAPSGFGAYPDSGAQQILREFFAHPSDVPRTQQRLEHAAEAAWSTALPAPTAAP</sequence>
<feature type="region of interest" description="Disordered" evidence="3">
    <location>
        <begin position="432"/>
        <end position="457"/>
    </location>
</feature>
<proteinExistence type="inferred from homology"/>
<dbReference type="InterPro" id="IPR050490">
    <property type="entry name" value="Bact_solute-bd_prot1"/>
</dbReference>
<evidence type="ECO:0000256" key="3">
    <source>
        <dbReference type="SAM" id="MobiDB-lite"/>
    </source>
</evidence>
<dbReference type="InterPro" id="IPR006311">
    <property type="entry name" value="TAT_signal"/>
</dbReference>
<dbReference type="Gene3D" id="3.40.190.10">
    <property type="entry name" value="Periplasmic binding protein-like II"/>
    <property type="match status" value="2"/>
</dbReference>
<keyword evidence="2" id="KW-0813">Transport</keyword>
<evidence type="ECO:0000256" key="1">
    <source>
        <dbReference type="ARBA" id="ARBA00008520"/>
    </source>
</evidence>
<protein>
    <submittedName>
        <fullName evidence="4">ABC transporter substrate-binding protein</fullName>
    </submittedName>
</protein>
<dbReference type="PANTHER" id="PTHR43649:SF29">
    <property type="entry name" value="OSMOPROTECTIVE COMPOUNDS-BINDING PROTEIN GGTB"/>
    <property type="match status" value="1"/>
</dbReference>
<evidence type="ECO:0000256" key="2">
    <source>
        <dbReference type="ARBA" id="ARBA00022448"/>
    </source>
</evidence>
<dbReference type="Pfam" id="PF01547">
    <property type="entry name" value="SBP_bac_1"/>
    <property type="match status" value="1"/>
</dbReference>
<organism evidence="4 5">
    <name type="scientific">Leucobacter iarius</name>
    <dbReference type="NCBI Taxonomy" id="333963"/>
    <lineage>
        <taxon>Bacteria</taxon>
        <taxon>Bacillati</taxon>
        <taxon>Actinomycetota</taxon>
        <taxon>Actinomycetes</taxon>
        <taxon>Micrococcales</taxon>
        <taxon>Microbacteriaceae</taxon>
        <taxon>Leucobacter</taxon>
    </lineage>
</organism>
<accession>A0ABP4Y0Y9</accession>
<dbReference type="EMBL" id="BAAAOB010000003">
    <property type="protein sequence ID" value="GAA1795513.1"/>
    <property type="molecule type" value="Genomic_DNA"/>
</dbReference>
<gene>
    <name evidence="4" type="ORF">GCM10009768_25730</name>
</gene>